<protein>
    <submittedName>
        <fullName evidence="3">AMP-binding protein</fullName>
    </submittedName>
</protein>
<dbReference type="Pfam" id="PF13193">
    <property type="entry name" value="AMP-binding_C"/>
    <property type="match status" value="1"/>
</dbReference>
<dbReference type="SUPFAM" id="SSF56801">
    <property type="entry name" value="Acetyl-CoA synthetase-like"/>
    <property type="match status" value="1"/>
</dbReference>
<reference evidence="3 4" key="1">
    <citation type="submission" date="2023-03" db="EMBL/GenBank/DDBJ databases">
        <title>Draft assemblies of triclosan tolerant bacteria isolated from returned activated sludge.</title>
        <authorList>
            <person name="Van Hamelsveld S."/>
        </authorList>
    </citation>
    <scope>NUCLEOTIDE SEQUENCE [LARGE SCALE GENOMIC DNA]</scope>
    <source>
        <strain evidence="3 4">GW210010_S58</strain>
    </source>
</reference>
<keyword evidence="4" id="KW-1185">Reference proteome</keyword>
<dbReference type="Proteomes" id="UP001216674">
    <property type="component" value="Unassembled WGS sequence"/>
</dbReference>
<gene>
    <name evidence="3" type="ORF">P3W85_27225</name>
</gene>
<evidence type="ECO:0000259" key="1">
    <source>
        <dbReference type="Pfam" id="PF00501"/>
    </source>
</evidence>
<dbReference type="Pfam" id="PF00501">
    <property type="entry name" value="AMP-binding"/>
    <property type="match status" value="1"/>
</dbReference>
<sequence length="548" mass="59149">MNTPDPHALVHLALLRHASERPAAPFLLAGAGATYHQAACWVGRLARSGLLPPPGSATAIWMGKGNTYALGILAALFAGNRYLPLDGAQPVERANTIVGDAGASVLIVDRAHAAMWLRQALPSVLERLIVIDEQEHHESFPLPPSPHAAVVSLSADLRELAGMAPAAAEPAGAGCHEVWPTVLPCGPDDVAAVLYTSGSTGQPKGVQLSRRNLDNFVRWSVDELALQPGDRLLNLASFNFDLSTFDLFASLRAGAALYVASEAETRQVALVANILEQQAITVLYTVPSMLALLNRADAWARMAPCSLRRVVFAGEVMPKPQLRAMAGQLAPDCRFYNFYGPTETNVCLYHRVSEADLASDAPLPVGTPVAATEVWLQDEAGQPIMQAGQLGEIWVRGDCVTPGYWQREADPNTPNHRLGMHATGDYGELVDGLLVYRGRKDRMFKLNGYRIELGEIEAALARHPAIHEVAVLAHPGHGSASPRVHAWYVTRAAGQPLAALDLKRFCADFLPSYMIPHGITQHAALPRTPNGKIDYRQLSRQLEQGARA</sequence>
<dbReference type="InterPro" id="IPR020845">
    <property type="entry name" value="AMP-binding_CS"/>
</dbReference>
<dbReference type="EMBL" id="JARJLM010000447">
    <property type="protein sequence ID" value="MDF3836620.1"/>
    <property type="molecule type" value="Genomic_DNA"/>
</dbReference>
<dbReference type="InterPro" id="IPR025110">
    <property type="entry name" value="AMP-bd_C"/>
</dbReference>
<dbReference type="InterPro" id="IPR042099">
    <property type="entry name" value="ANL_N_sf"/>
</dbReference>
<dbReference type="RefSeq" id="WP_276267029.1">
    <property type="nucleotide sequence ID" value="NZ_JARJLM010000447.1"/>
</dbReference>
<name>A0ABT6AVJ6_9BURK</name>
<organism evidence="3 4">
    <name type="scientific">Cupriavidus basilensis</name>
    <dbReference type="NCBI Taxonomy" id="68895"/>
    <lineage>
        <taxon>Bacteria</taxon>
        <taxon>Pseudomonadati</taxon>
        <taxon>Pseudomonadota</taxon>
        <taxon>Betaproteobacteria</taxon>
        <taxon>Burkholderiales</taxon>
        <taxon>Burkholderiaceae</taxon>
        <taxon>Cupriavidus</taxon>
    </lineage>
</organism>
<dbReference type="PROSITE" id="PS00455">
    <property type="entry name" value="AMP_BINDING"/>
    <property type="match status" value="1"/>
</dbReference>
<dbReference type="PANTHER" id="PTHR45527">
    <property type="entry name" value="NONRIBOSOMAL PEPTIDE SYNTHETASE"/>
    <property type="match status" value="1"/>
</dbReference>
<comment type="caution">
    <text evidence="3">The sequence shown here is derived from an EMBL/GenBank/DDBJ whole genome shotgun (WGS) entry which is preliminary data.</text>
</comment>
<dbReference type="Gene3D" id="3.30.300.30">
    <property type="match status" value="1"/>
</dbReference>
<dbReference type="InterPro" id="IPR000873">
    <property type="entry name" value="AMP-dep_synth/lig_dom"/>
</dbReference>
<evidence type="ECO:0000259" key="2">
    <source>
        <dbReference type="Pfam" id="PF13193"/>
    </source>
</evidence>
<evidence type="ECO:0000313" key="3">
    <source>
        <dbReference type="EMBL" id="MDF3836620.1"/>
    </source>
</evidence>
<proteinExistence type="predicted"/>
<dbReference type="PANTHER" id="PTHR45527:SF1">
    <property type="entry name" value="FATTY ACID SYNTHASE"/>
    <property type="match status" value="1"/>
</dbReference>
<evidence type="ECO:0000313" key="4">
    <source>
        <dbReference type="Proteomes" id="UP001216674"/>
    </source>
</evidence>
<dbReference type="InterPro" id="IPR045851">
    <property type="entry name" value="AMP-bd_C_sf"/>
</dbReference>
<dbReference type="Gene3D" id="3.40.50.12780">
    <property type="entry name" value="N-terminal domain of ligase-like"/>
    <property type="match status" value="1"/>
</dbReference>
<accession>A0ABT6AVJ6</accession>
<feature type="domain" description="AMP-binding enzyme C-terminal" evidence="2">
    <location>
        <begin position="455"/>
        <end position="532"/>
    </location>
</feature>
<feature type="domain" description="AMP-dependent synthetase/ligase" evidence="1">
    <location>
        <begin position="16"/>
        <end position="405"/>
    </location>
</feature>